<organism evidence="2 3">
    <name type="scientific">Candidatus Nomurabacteria bacterium RIFCSPLOWO2_12_FULL_46_14</name>
    <dbReference type="NCBI Taxonomy" id="1801797"/>
    <lineage>
        <taxon>Bacteria</taxon>
        <taxon>Candidatus Nomuraibacteriota</taxon>
    </lineage>
</organism>
<dbReference type="AlphaFoldDB" id="A0A1F6Y909"/>
<reference evidence="2 3" key="1">
    <citation type="journal article" date="2016" name="Nat. Commun.">
        <title>Thousands of microbial genomes shed light on interconnected biogeochemical processes in an aquifer system.</title>
        <authorList>
            <person name="Anantharaman K."/>
            <person name="Brown C.T."/>
            <person name="Hug L.A."/>
            <person name="Sharon I."/>
            <person name="Castelle C.J."/>
            <person name="Probst A.J."/>
            <person name="Thomas B.C."/>
            <person name="Singh A."/>
            <person name="Wilkins M.J."/>
            <person name="Karaoz U."/>
            <person name="Brodie E.L."/>
            <person name="Williams K.H."/>
            <person name="Hubbard S.S."/>
            <person name="Banfield J.F."/>
        </authorList>
    </citation>
    <scope>NUCLEOTIDE SEQUENCE [LARGE SCALE GENOMIC DNA]</scope>
</reference>
<evidence type="ECO:0000256" key="1">
    <source>
        <dbReference type="SAM" id="Phobius"/>
    </source>
</evidence>
<proteinExistence type="predicted"/>
<dbReference type="Proteomes" id="UP000176192">
    <property type="component" value="Unassembled WGS sequence"/>
</dbReference>
<feature type="transmembrane region" description="Helical" evidence="1">
    <location>
        <begin position="347"/>
        <end position="366"/>
    </location>
</feature>
<feature type="transmembrane region" description="Helical" evidence="1">
    <location>
        <begin position="149"/>
        <end position="171"/>
    </location>
</feature>
<feature type="transmembrane region" description="Helical" evidence="1">
    <location>
        <begin position="378"/>
        <end position="401"/>
    </location>
</feature>
<gene>
    <name evidence="2" type="ORF">A3G06_00355</name>
</gene>
<protein>
    <submittedName>
        <fullName evidence="2">Uncharacterized protein</fullName>
    </submittedName>
</protein>
<sequence>MRKFLPYILILVVLVGTGFFGPTEKASAYQVGQACTITVDGEKVNGAYVAGVSGREGTSLKCEPGATVTVEDTPADFEEEVGGSCLALIKGDFDACAVKITYWLFYSIPSFLLTSVAKFFNVAIHLGLQASVYSSSDFLPQAWRITRDLSNIFFILILLYIAIKIILGLAGHDGKKMIIWVIIMALLINFSMFATKIVIDSSNVLALIFYNKMEVKAKDPTNKEGPSYNATHEGERDISGGLVGNFDVTKLMTQDFFDKVKERTHMGGVSLKGFTIYTGGGFLIGGPVGAGIGAGAYVAQRLFSGFRKEIPAAMKMAIILTVGLILWYAIYAFFMAGLAFVVRLVELWILIIFSPFAFMSFAMPALKKVKYIGWDEWSHRLLSVSFMATIFMFFMYFIFMIAQTDLFNSKVISAHPSAHPIEILVFTMLPALILLILLQKASSYAKKGSGELGTWAMKGVKLAGGLAVGAGLGAAAFAGRQTVGRVATNLGENQKFKKWAEKSRIGTGALQATRWVGGKSFDARGAPGVDKALGMTGLAGGAAMVGKVKEGGFAKQRKEFSEEQEKIANSLELSEKERIERGLVFRAKTPANQAYNDMIQQQIDKINLGRRENYARQLEGGGKFMTNRIAATRVREASINKAKQLQQAAAAFAATGGAPAGGAPAGGAPAGGAPAGGAPCWVAEVLYGVNNQKTHAARLWAATNNSWFIKLYKKYGRSWAQWLAVNKWAQPMVKPMWNMMAVRGELLAIRLRNSDFIKNEEFENLLEKVK</sequence>
<keyword evidence="1" id="KW-0472">Membrane</keyword>
<feature type="transmembrane region" description="Helical" evidence="1">
    <location>
        <begin position="317"/>
        <end position="341"/>
    </location>
</feature>
<comment type="caution">
    <text evidence="2">The sequence shown here is derived from an EMBL/GenBank/DDBJ whole genome shotgun (WGS) entry which is preliminary data.</text>
</comment>
<accession>A0A1F6Y909</accession>
<dbReference type="STRING" id="1801797.A3G06_00355"/>
<evidence type="ECO:0000313" key="3">
    <source>
        <dbReference type="Proteomes" id="UP000176192"/>
    </source>
</evidence>
<feature type="transmembrane region" description="Helical" evidence="1">
    <location>
        <begin position="459"/>
        <end position="479"/>
    </location>
</feature>
<keyword evidence="1" id="KW-0812">Transmembrane</keyword>
<name>A0A1F6Y909_9BACT</name>
<dbReference type="EMBL" id="MFVV01000033">
    <property type="protein sequence ID" value="OGJ02829.1"/>
    <property type="molecule type" value="Genomic_DNA"/>
</dbReference>
<feature type="transmembrane region" description="Helical" evidence="1">
    <location>
        <begin position="103"/>
        <end position="128"/>
    </location>
</feature>
<keyword evidence="1" id="KW-1133">Transmembrane helix</keyword>
<feature type="transmembrane region" description="Helical" evidence="1">
    <location>
        <begin position="177"/>
        <end position="199"/>
    </location>
</feature>
<evidence type="ECO:0000313" key="2">
    <source>
        <dbReference type="EMBL" id="OGJ02829.1"/>
    </source>
</evidence>
<feature type="transmembrane region" description="Helical" evidence="1">
    <location>
        <begin position="421"/>
        <end position="438"/>
    </location>
</feature>